<name>G0R260_ICHMU</name>
<dbReference type="AlphaFoldDB" id="G0R260"/>
<feature type="region of interest" description="Disordered" evidence="1">
    <location>
        <begin position="1"/>
        <end position="26"/>
    </location>
</feature>
<evidence type="ECO:0000313" key="2">
    <source>
        <dbReference type="EMBL" id="EGR28440.1"/>
    </source>
</evidence>
<dbReference type="Proteomes" id="UP000008983">
    <property type="component" value="Unassembled WGS sequence"/>
</dbReference>
<gene>
    <name evidence="2" type="ORF">IMG5_175340</name>
</gene>
<proteinExistence type="predicted"/>
<dbReference type="EMBL" id="GL984243">
    <property type="protein sequence ID" value="EGR28440.1"/>
    <property type="molecule type" value="Genomic_DNA"/>
</dbReference>
<dbReference type="GeneID" id="14904519"/>
<keyword evidence="3" id="KW-1185">Reference proteome</keyword>
<sequence length="161" mass="18740">QNNQQNENTSSQSSNKQTNMEKQHKIFQLSTQIKPLTQEEQQYREKELDKQFQIQVNQQNQNYLKSLNQLSSRFGNSSQSILPYIGNNKPSDSCQQFLNIKNNTFVTDSIGNTLQVPQNMYQLTNANTIKSEQESGNNQSISYILELNENLIQIQEKRKYN</sequence>
<feature type="non-terminal residue" evidence="2">
    <location>
        <position position="161"/>
    </location>
</feature>
<feature type="compositionally biased region" description="Low complexity" evidence="1">
    <location>
        <begin position="1"/>
        <end position="18"/>
    </location>
</feature>
<protein>
    <submittedName>
        <fullName evidence="2">Uncharacterized protein</fullName>
    </submittedName>
</protein>
<organism evidence="2 3">
    <name type="scientific">Ichthyophthirius multifiliis</name>
    <name type="common">White spot disease agent</name>
    <name type="synonym">Ich</name>
    <dbReference type="NCBI Taxonomy" id="5932"/>
    <lineage>
        <taxon>Eukaryota</taxon>
        <taxon>Sar</taxon>
        <taxon>Alveolata</taxon>
        <taxon>Ciliophora</taxon>
        <taxon>Intramacronucleata</taxon>
        <taxon>Oligohymenophorea</taxon>
        <taxon>Hymenostomatida</taxon>
        <taxon>Ophryoglenina</taxon>
        <taxon>Ichthyophthirius</taxon>
    </lineage>
</organism>
<dbReference type="RefSeq" id="XP_004029676.1">
    <property type="nucleotide sequence ID" value="XM_004029628.1"/>
</dbReference>
<accession>G0R260</accession>
<reference evidence="2 3" key="1">
    <citation type="submission" date="2011-07" db="EMBL/GenBank/DDBJ databases">
        <authorList>
            <person name="Coyne R."/>
            <person name="Brami D."/>
            <person name="Johnson J."/>
            <person name="Hostetler J."/>
            <person name="Hannick L."/>
            <person name="Clark T."/>
            <person name="Cassidy-Hanley D."/>
            <person name="Inman J."/>
        </authorList>
    </citation>
    <scope>NUCLEOTIDE SEQUENCE [LARGE SCALE GENOMIC DNA]</scope>
    <source>
        <strain evidence="2 3">G5</strain>
    </source>
</reference>
<feature type="non-terminal residue" evidence="2">
    <location>
        <position position="1"/>
    </location>
</feature>
<dbReference type="InParanoid" id="G0R260"/>
<evidence type="ECO:0000313" key="3">
    <source>
        <dbReference type="Proteomes" id="UP000008983"/>
    </source>
</evidence>
<evidence type="ECO:0000256" key="1">
    <source>
        <dbReference type="SAM" id="MobiDB-lite"/>
    </source>
</evidence>